<keyword evidence="1" id="KW-1133">Transmembrane helix</keyword>
<dbReference type="AlphaFoldDB" id="A0A5S3Q4S9"/>
<protein>
    <submittedName>
        <fullName evidence="2">Uncharacterized protein</fullName>
    </submittedName>
</protein>
<gene>
    <name evidence="2" type="ORF">FDT80_13065</name>
</gene>
<evidence type="ECO:0000313" key="3">
    <source>
        <dbReference type="Proteomes" id="UP000309550"/>
    </source>
</evidence>
<proteinExistence type="predicted"/>
<dbReference type="Proteomes" id="UP000309550">
    <property type="component" value="Unassembled WGS sequence"/>
</dbReference>
<dbReference type="EMBL" id="VANS01000003">
    <property type="protein sequence ID" value="TMM51682.1"/>
    <property type="molecule type" value="Genomic_DNA"/>
</dbReference>
<evidence type="ECO:0000256" key="1">
    <source>
        <dbReference type="SAM" id="Phobius"/>
    </source>
</evidence>
<organism evidence="2 3">
    <name type="scientific">Sulfitobacter sabulilitoris</name>
    <dbReference type="NCBI Taxonomy" id="2562655"/>
    <lineage>
        <taxon>Bacteria</taxon>
        <taxon>Pseudomonadati</taxon>
        <taxon>Pseudomonadota</taxon>
        <taxon>Alphaproteobacteria</taxon>
        <taxon>Rhodobacterales</taxon>
        <taxon>Roseobacteraceae</taxon>
        <taxon>Sulfitobacter</taxon>
    </lineage>
</organism>
<keyword evidence="3" id="KW-1185">Reference proteome</keyword>
<reference evidence="2 3" key="1">
    <citation type="submission" date="2019-05" db="EMBL/GenBank/DDBJ databases">
        <title>Sulfitobacter sabulilitoris sp. nov., isolated from a marine sand.</title>
        <authorList>
            <person name="Yoon J.-H."/>
        </authorList>
    </citation>
    <scope>NUCLEOTIDE SEQUENCE [LARGE SCALE GENOMIC DNA]</scope>
    <source>
        <strain evidence="2 3">HSMS-29</strain>
    </source>
</reference>
<evidence type="ECO:0000313" key="2">
    <source>
        <dbReference type="EMBL" id="TMM51682.1"/>
    </source>
</evidence>
<dbReference type="RefSeq" id="WP_138662755.1">
    <property type="nucleotide sequence ID" value="NZ_VANS01000003.1"/>
</dbReference>
<keyword evidence="1" id="KW-0812">Transmembrane</keyword>
<accession>A0A5S3Q4S9</accession>
<name>A0A5S3Q4S9_9RHOB</name>
<dbReference type="OrthoDB" id="5801533at2"/>
<keyword evidence="1" id="KW-0472">Membrane</keyword>
<sequence length="85" mass="10153">MVIRATWKFNGQEKVILGNWHRLWWLLFGPLYYLFKGMFLWSILSLITANGLWIGFPLYNRAIVTRHFHKKGWMQNDALDAPTNE</sequence>
<comment type="caution">
    <text evidence="2">The sequence shown here is derived from an EMBL/GenBank/DDBJ whole genome shotgun (WGS) entry which is preliminary data.</text>
</comment>
<feature type="transmembrane region" description="Helical" evidence="1">
    <location>
        <begin position="38"/>
        <end position="59"/>
    </location>
</feature>